<organism evidence="1">
    <name type="scientific">marine sediment metagenome</name>
    <dbReference type="NCBI Taxonomy" id="412755"/>
    <lineage>
        <taxon>unclassified sequences</taxon>
        <taxon>metagenomes</taxon>
        <taxon>ecological metagenomes</taxon>
    </lineage>
</organism>
<sequence>MPHLEEPQKAEPALPIQRPMSINVGNLFTVPVQNEADFAPTMKLIEDRLNEDPQLTGEILKANRDREYGATSSSAFQTGEFSPEMRLRYIEQQSTFPLRPGGLDDIGTRFDLGRSDLATEKIAKLKEAYPDAEISFANDVDGNFTILMRRKGEVTGIEVESPDFSQGDLGALASGILSEDVVAEIIMFMATRTTGGIRKNMMKAFAAAFAGEGIKSGVERLRGKELSSTGAIIERMAFTGLGGAAGVLLFDPTARVRNKIRGTRGIVSVSDEAQRGMVAAEVLGQSPRLPGSVHPKFRNVQNQAYITSPRMQKTVDDQLAEAAEDLAAFSKEIGDIESLSDNELRTILDKQTRRITAALDTPPNMTWEDAGRQVKQGMDKFFELISEAEGRDYVKALDATKEGTYDILPVRKLIGLLQFGKRGPVTIKGKGWTLHETINVTPVKNKDLKSAMKRLNQLDDQIKLTKRPDGEENPLDIMIGLRSEFFSIMEDQAVNSMDRRVAALVHGALTESMKNPAGVSAGGVALWRRAANRTRFKEQMLSKDYVRLIANSDSPEKIARYLGNSGNYTAIRDVKRMLQASKQPEKWTAVEDAFKSMLFEGPQQIRSILTGKSTRATNALDLIMPRSEQKIYLEIGDNITRMNTTNIAKMLKTGQDDAIRLTELSAKGSRREIKAFLEEVGGKDSARGRALAAGYIKNLADKATSAGTLKPTFDKQVFADGLHTLKGRINLEDIFTEDTLFKLEKYEEAIAFLPDNIGLGDGIQAASIGPAAFSFLTLEPMKALGGGRAFLKNDVIAWIFTTPGTRKFLVGSFRPAKKPKNLNHARAIGGALGVIAENMLETAGTLERAFAGAADIGIGTLE</sequence>
<evidence type="ECO:0000313" key="1">
    <source>
        <dbReference type="EMBL" id="KKM72211.1"/>
    </source>
</evidence>
<comment type="caution">
    <text evidence="1">The sequence shown here is derived from an EMBL/GenBank/DDBJ whole genome shotgun (WGS) entry which is preliminary data.</text>
</comment>
<protein>
    <submittedName>
        <fullName evidence="1">Uncharacterized protein</fullName>
    </submittedName>
</protein>
<accession>A0A0F9KBY9</accession>
<dbReference type="EMBL" id="LAZR01009513">
    <property type="protein sequence ID" value="KKM72211.1"/>
    <property type="molecule type" value="Genomic_DNA"/>
</dbReference>
<reference evidence="1" key="1">
    <citation type="journal article" date="2015" name="Nature">
        <title>Complex archaea that bridge the gap between prokaryotes and eukaryotes.</title>
        <authorList>
            <person name="Spang A."/>
            <person name="Saw J.H."/>
            <person name="Jorgensen S.L."/>
            <person name="Zaremba-Niedzwiedzka K."/>
            <person name="Martijn J."/>
            <person name="Lind A.E."/>
            <person name="van Eijk R."/>
            <person name="Schleper C."/>
            <person name="Guy L."/>
            <person name="Ettema T.J."/>
        </authorList>
    </citation>
    <scope>NUCLEOTIDE SEQUENCE</scope>
</reference>
<dbReference type="AlphaFoldDB" id="A0A0F9KBY9"/>
<gene>
    <name evidence="1" type="ORF">LCGC14_1422800</name>
</gene>
<proteinExistence type="predicted"/>
<name>A0A0F9KBY9_9ZZZZ</name>